<keyword evidence="3" id="KW-1185">Reference proteome</keyword>
<dbReference type="GO" id="GO:0008194">
    <property type="term" value="F:UDP-glycosyltransferase activity"/>
    <property type="evidence" value="ECO:0007669"/>
    <property type="project" value="InterPro"/>
</dbReference>
<dbReference type="RefSeq" id="WP_163775377.1">
    <property type="nucleotide sequence ID" value="NZ_AP022569.1"/>
</dbReference>
<dbReference type="Proteomes" id="UP000465866">
    <property type="component" value="Chromosome"/>
</dbReference>
<dbReference type="EMBL" id="AP022569">
    <property type="protein sequence ID" value="BBX45014.1"/>
    <property type="molecule type" value="Genomic_DNA"/>
</dbReference>
<organism evidence="2 3">
    <name type="scientific">Mycobacterium cookii</name>
    <dbReference type="NCBI Taxonomy" id="1775"/>
    <lineage>
        <taxon>Bacteria</taxon>
        <taxon>Bacillati</taxon>
        <taxon>Actinomycetota</taxon>
        <taxon>Actinomycetes</taxon>
        <taxon>Mycobacteriales</taxon>
        <taxon>Mycobacteriaceae</taxon>
        <taxon>Mycobacterium</taxon>
    </lineage>
</organism>
<accession>A0A7I7KTB3</accession>
<dbReference type="GO" id="GO:0016758">
    <property type="term" value="F:hexosyltransferase activity"/>
    <property type="evidence" value="ECO:0007669"/>
    <property type="project" value="UniProtKB-ARBA"/>
</dbReference>
<dbReference type="InterPro" id="IPR050426">
    <property type="entry name" value="Glycosyltransferase_28"/>
</dbReference>
<sequence length="388" mass="41799">MKCVVVSYGSRGDIEPCAVVARELLRRGHDVRVAVPPNMLDLVESQGLEAVAYGPDSHEQLNALPQFMAQMANPYEALPDIVLRVGEIWSDKCAVLASLTEGADVLLTGMNEQRLAANIAEYQRIPLVALHFFPARLQPSGLLHAQITELAEDPQRRALGLPESTGPTPPSLEIQAYDDRCLPAPATQWVEPAAERPFVGPLTLELPADTDEEVLSWIADGTPPIYFGLGSTPVSCPDETVGMAVAACAQLGERLLVCSGPNDFSHLEHFDHVKVVSAVNHAAVFPACRAIVHHGGAGTTAAALRAGVPMLILWLWLDQPVWAAAIEQLKVGVARCFSQTTERTLVADLRSLLAPQYLARAQEIAPQTIAPHESATRAADFVEHAAQH</sequence>
<gene>
    <name evidence="2" type="ORF">MCOO_10290</name>
</gene>
<dbReference type="CDD" id="cd03784">
    <property type="entry name" value="GT1_Gtf-like"/>
    <property type="match status" value="1"/>
</dbReference>
<dbReference type="Pfam" id="PF06722">
    <property type="entry name" value="EryCIII-like_C"/>
    <property type="match status" value="1"/>
</dbReference>
<dbReference type="FunFam" id="3.40.50.2000:FF:000009">
    <property type="entry name" value="Sterol 3-beta-glucosyltransferase UGT80A2"/>
    <property type="match status" value="1"/>
</dbReference>
<name>A0A7I7KTB3_9MYCO</name>
<protein>
    <submittedName>
        <fullName evidence="2">Putative glycosyltransferase</fullName>
    </submittedName>
</protein>
<keyword evidence="2" id="KW-0808">Transferase</keyword>
<dbReference type="AlphaFoldDB" id="A0A7I7KTB3"/>
<dbReference type="InterPro" id="IPR002213">
    <property type="entry name" value="UDP_glucos_trans"/>
</dbReference>
<reference evidence="2 3" key="1">
    <citation type="journal article" date="2019" name="Emerg. Microbes Infect.">
        <title>Comprehensive subspecies identification of 175 nontuberculous mycobacteria species based on 7547 genomic profiles.</title>
        <authorList>
            <person name="Matsumoto Y."/>
            <person name="Kinjo T."/>
            <person name="Motooka D."/>
            <person name="Nabeya D."/>
            <person name="Jung N."/>
            <person name="Uechi K."/>
            <person name="Horii T."/>
            <person name="Iida T."/>
            <person name="Fujita J."/>
            <person name="Nakamura S."/>
        </authorList>
    </citation>
    <scope>NUCLEOTIDE SEQUENCE [LARGE SCALE GENOMIC DNA]</scope>
    <source>
        <strain evidence="2 3">JCM 12404</strain>
    </source>
</reference>
<dbReference type="Gene3D" id="3.40.50.2000">
    <property type="entry name" value="Glycogen Phosphorylase B"/>
    <property type="match status" value="2"/>
</dbReference>
<feature type="domain" description="Erythromycin biosynthesis protein CIII-like C-terminal" evidence="1">
    <location>
        <begin position="271"/>
        <end position="370"/>
    </location>
</feature>
<evidence type="ECO:0000313" key="2">
    <source>
        <dbReference type="EMBL" id="BBX45014.1"/>
    </source>
</evidence>
<dbReference type="SUPFAM" id="SSF53756">
    <property type="entry name" value="UDP-Glycosyltransferase/glycogen phosphorylase"/>
    <property type="match status" value="1"/>
</dbReference>
<dbReference type="InterPro" id="IPR010610">
    <property type="entry name" value="EryCIII-like_C"/>
</dbReference>
<evidence type="ECO:0000259" key="1">
    <source>
        <dbReference type="Pfam" id="PF06722"/>
    </source>
</evidence>
<dbReference type="PANTHER" id="PTHR48050">
    <property type="entry name" value="STEROL 3-BETA-GLUCOSYLTRANSFERASE"/>
    <property type="match status" value="1"/>
</dbReference>
<proteinExistence type="predicted"/>
<dbReference type="KEGG" id="mcoo:MCOO_10290"/>
<dbReference type="GO" id="GO:0017000">
    <property type="term" value="P:antibiotic biosynthetic process"/>
    <property type="evidence" value="ECO:0007669"/>
    <property type="project" value="UniProtKB-ARBA"/>
</dbReference>
<evidence type="ECO:0000313" key="3">
    <source>
        <dbReference type="Proteomes" id="UP000465866"/>
    </source>
</evidence>
<dbReference type="PANTHER" id="PTHR48050:SF13">
    <property type="entry name" value="STEROL 3-BETA-GLUCOSYLTRANSFERASE UGT80A2"/>
    <property type="match status" value="1"/>
</dbReference>